<organism evidence="1 2">
    <name type="scientific">Trichomonas vaginalis (strain ATCC PRA-98 / G3)</name>
    <dbReference type="NCBI Taxonomy" id="412133"/>
    <lineage>
        <taxon>Eukaryota</taxon>
        <taxon>Metamonada</taxon>
        <taxon>Parabasalia</taxon>
        <taxon>Trichomonadida</taxon>
        <taxon>Trichomonadidae</taxon>
        <taxon>Trichomonas</taxon>
    </lineage>
</organism>
<protein>
    <submittedName>
        <fullName evidence="1">Uncharacterized protein</fullName>
    </submittedName>
</protein>
<evidence type="ECO:0000313" key="2">
    <source>
        <dbReference type="Proteomes" id="UP000001542"/>
    </source>
</evidence>
<dbReference type="EMBL" id="DS113228">
    <property type="protein sequence ID" value="EAY17624.1"/>
    <property type="molecule type" value="Genomic_DNA"/>
</dbReference>
<sequence length="86" mass="8736">MAAGFFKKLWDGIKKAAGWVHKKIIKPIANFLAPVAKTAGTIIGGVLGTKAGNPAMGAQAGNAIGGIAEGILNIGCPKVRLAQRSI</sequence>
<gene>
    <name evidence="1" type="ORF">TVAG_235050</name>
</gene>
<keyword evidence="2" id="KW-1185">Reference proteome</keyword>
<name>A2DPM4_TRIV3</name>
<reference evidence="1" key="1">
    <citation type="submission" date="2006-10" db="EMBL/GenBank/DDBJ databases">
        <authorList>
            <person name="Amadeo P."/>
            <person name="Zhao Q."/>
            <person name="Wortman J."/>
            <person name="Fraser-Liggett C."/>
            <person name="Carlton J."/>
        </authorList>
    </citation>
    <scope>NUCLEOTIDE SEQUENCE</scope>
    <source>
        <strain evidence="1">G3</strain>
    </source>
</reference>
<evidence type="ECO:0000313" key="1">
    <source>
        <dbReference type="EMBL" id="EAY17624.1"/>
    </source>
</evidence>
<reference evidence="1" key="2">
    <citation type="journal article" date="2007" name="Science">
        <title>Draft genome sequence of the sexually transmitted pathogen Trichomonas vaginalis.</title>
        <authorList>
            <person name="Carlton J.M."/>
            <person name="Hirt R.P."/>
            <person name="Silva J.C."/>
            <person name="Delcher A.L."/>
            <person name="Schatz M."/>
            <person name="Zhao Q."/>
            <person name="Wortman J.R."/>
            <person name="Bidwell S.L."/>
            <person name="Alsmark U.C.M."/>
            <person name="Besteiro S."/>
            <person name="Sicheritz-Ponten T."/>
            <person name="Noel C.J."/>
            <person name="Dacks J.B."/>
            <person name="Foster P.G."/>
            <person name="Simillion C."/>
            <person name="Van de Peer Y."/>
            <person name="Miranda-Saavedra D."/>
            <person name="Barton G.J."/>
            <person name="Westrop G.D."/>
            <person name="Mueller S."/>
            <person name="Dessi D."/>
            <person name="Fiori P.L."/>
            <person name="Ren Q."/>
            <person name="Paulsen I."/>
            <person name="Zhang H."/>
            <person name="Bastida-Corcuera F.D."/>
            <person name="Simoes-Barbosa A."/>
            <person name="Brown M.T."/>
            <person name="Hayes R.D."/>
            <person name="Mukherjee M."/>
            <person name="Okumura C.Y."/>
            <person name="Schneider R."/>
            <person name="Smith A.J."/>
            <person name="Vanacova S."/>
            <person name="Villalvazo M."/>
            <person name="Haas B.J."/>
            <person name="Pertea M."/>
            <person name="Feldblyum T.V."/>
            <person name="Utterback T.R."/>
            <person name="Shu C.L."/>
            <person name="Osoegawa K."/>
            <person name="de Jong P.J."/>
            <person name="Hrdy I."/>
            <person name="Horvathova L."/>
            <person name="Zubacova Z."/>
            <person name="Dolezal P."/>
            <person name="Malik S.B."/>
            <person name="Logsdon J.M. Jr."/>
            <person name="Henze K."/>
            <person name="Gupta A."/>
            <person name="Wang C.C."/>
            <person name="Dunne R.L."/>
            <person name="Upcroft J.A."/>
            <person name="Upcroft P."/>
            <person name="White O."/>
            <person name="Salzberg S.L."/>
            <person name="Tang P."/>
            <person name="Chiu C.-H."/>
            <person name="Lee Y.-S."/>
            <person name="Embley T.M."/>
            <person name="Coombs G.H."/>
            <person name="Mottram J.C."/>
            <person name="Tachezy J."/>
            <person name="Fraser-Liggett C.M."/>
            <person name="Johnson P.J."/>
        </authorList>
    </citation>
    <scope>NUCLEOTIDE SEQUENCE [LARGE SCALE GENOMIC DNA]</scope>
    <source>
        <strain evidence="1">G3</strain>
    </source>
</reference>
<dbReference type="Proteomes" id="UP000001542">
    <property type="component" value="Unassembled WGS sequence"/>
</dbReference>
<proteinExistence type="predicted"/>
<dbReference type="AlphaFoldDB" id="A2DPM4"/>
<accession>A2DPM4</accession>
<dbReference type="VEuPathDB" id="TrichDB:TVAG_235050"/>
<dbReference type="InParanoid" id="A2DPM4"/>